<dbReference type="InterPro" id="IPR001356">
    <property type="entry name" value="HD"/>
</dbReference>
<dbReference type="EMBL" id="AXCN02000790">
    <property type="status" value="NOT_ANNOTATED_CDS"/>
    <property type="molecule type" value="Genomic_DNA"/>
</dbReference>
<evidence type="ECO:0000256" key="3">
    <source>
        <dbReference type="ARBA" id="ARBA00023125"/>
    </source>
</evidence>
<dbReference type="SUPFAM" id="SSF46689">
    <property type="entry name" value="Homeodomain-like"/>
    <property type="match status" value="1"/>
</dbReference>
<dbReference type="InterPro" id="IPR017970">
    <property type="entry name" value="Homeobox_CS"/>
</dbReference>
<feature type="compositionally biased region" description="Basic and acidic residues" evidence="10">
    <location>
        <begin position="220"/>
        <end position="230"/>
    </location>
</feature>
<feature type="compositionally biased region" description="Low complexity" evidence="10">
    <location>
        <begin position="357"/>
        <end position="366"/>
    </location>
</feature>
<dbReference type="PANTHER" id="PTHR46255">
    <property type="entry name" value="SHORT STATURE HOMEOBOX"/>
    <property type="match status" value="1"/>
</dbReference>
<sequence>MEQLAHFVTKSFDFNNSRVLDLLNLTASAGPMVHPDYGARTGSDSDLLSNTSSSLGGDLDDEIHSHALEVSQTHRLHTLHPLRPNVLPVDGEHREERRGDIPSNDEEETIDIEITDLSYSNAGSGIGGVCEGSVTKSVALGHPTSPSVVTSGVESSHEEQSGENGALGRSLLLLTGPNNNVKGVTNRNEISVIRKYDNKKPPDVERSNAALDNPSAGDGGQDHGRSKDTVGDGSGAGAGKTTNKRHMPRNWLIADLVDEKKEEKSAKEDVALNLVRSESDTRVAKVVPGFDPTTGLQMVRPKPASELLKQSVDLINSQPYPVGALGNGTIHQPPDTAESDTEARIPRTSLTPDQDDTPGPTTEPTTRAGSRTPPSAGSPTEERLKLPTEPGHGAANGHGPLSALQNNKQRRSRTNFTLEQLNELERLFEETHYPDAFMREELSQRLGLSEARVQVWFQNRRAKCRKHENQMHKGIILSSHSPPVTTPLEPCRVAPYVNVPSLRAGSVYAAALSSGSVPASLFSLSQYRPGLAAAAAVATLPGFTVAHDKNSSIVDLRLKAEKHKENQKKIVNNVST</sequence>
<dbReference type="GO" id="GO:1990837">
    <property type="term" value="F:sequence-specific double-stranded DNA binding"/>
    <property type="evidence" value="ECO:0007669"/>
    <property type="project" value="TreeGrafter"/>
</dbReference>
<evidence type="ECO:0000259" key="11">
    <source>
        <dbReference type="PROSITE" id="PS50071"/>
    </source>
</evidence>
<dbReference type="Gene3D" id="1.10.10.60">
    <property type="entry name" value="Homeodomain-like"/>
    <property type="match status" value="1"/>
</dbReference>
<dbReference type="EMBL" id="AXCN02000792">
    <property type="status" value="NOT_ANNOTATED_CDS"/>
    <property type="molecule type" value="Genomic_DNA"/>
</dbReference>
<dbReference type="GO" id="GO:0005634">
    <property type="term" value="C:nucleus"/>
    <property type="evidence" value="ECO:0007669"/>
    <property type="project" value="UniProtKB-SubCell"/>
</dbReference>
<feature type="compositionally biased region" description="Basic and acidic residues" evidence="10">
    <location>
        <begin position="193"/>
        <end position="206"/>
    </location>
</feature>
<feature type="region of interest" description="Disordered" evidence="10">
    <location>
        <begin position="137"/>
        <end position="165"/>
    </location>
</feature>
<dbReference type="InterPro" id="IPR009057">
    <property type="entry name" value="Homeodomain-like_sf"/>
</dbReference>
<dbReference type="PROSITE" id="PS00027">
    <property type="entry name" value="HOMEOBOX_1"/>
    <property type="match status" value="1"/>
</dbReference>
<evidence type="ECO:0000256" key="1">
    <source>
        <dbReference type="ARBA" id="ARBA00004123"/>
    </source>
</evidence>
<dbReference type="Pfam" id="PF00046">
    <property type="entry name" value="Homeodomain"/>
    <property type="match status" value="1"/>
</dbReference>
<feature type="compositionally biased region" description="Polar residues" evidence="10">
    <location>
        <begin position="367"/>
        <end position="378"/>
    </location>
</feature>
<reference evidence="13" key="1">
    <citation type="submission" date="2014-01" db="EMBL/GenBank/DDBJ databases">
        <title>The Genome Sequence of Anopheles farauti FAR1 (V2).</title>
        <authorList>
            <consortium name="The Broad Institute Genomics Platform"/>
            <person name="Neafsey D.E."/>
            <person name="Besansky N."/>
            <person name="Howell P."/>
            <person name="Walton C."/>
            <person name="Young S.K."/>
            <person name="Zeng Q."/>
            <person name="Gargeya S."/>
            <person name="Fitzgerald M."/>
            <person name="Haas B."/>
            <person name="Abouelleil A."/>
            <person name="Allen A.W."/>
            <person name="Alvarado L."/>
            <person name="Arachchi H.M."/>
            <person name="Berlin A.M."/>
            <person name="Chapman S.B."/>
            <person name="Gainer-Dewar J."/>
            <person name="Goldberg J."/>
            <person name="Griggs A."/>
            <person name="Gujja S."/>
            <person name="Hansen M."/>
            <person name="Howarth C."/>
            <person name="Imamovic A."/>
            <person name="Ireland A."/>
            <person name="Larimer J."/>
            <person name="McCowan C."/>
            <person name="Murphy C."/>
            <person name="Pearson M."/>
            <person name="Poon T.W."/>
            <person name="Priest M."/>
            <person name="Roberts A."/>
            <person name="Saif S."/>
            <person name="Shea T."/>
            <person name="Sisk P."/>
            <person name="Sykes S."/>
            <person name="Wortman J."/>
            <person name="Nusbaum C."/>
            <person name="Birren B."/>
        </authorList>
    </citation>
    <scope>NUCLEOTIDE SEQUENCE [LARGE SCALE GENOMIC DNA]</scope>
    <source>
        <strain evidence="13">FAR1</strain>
    </source>
</reference>
<dbReference type="EnsemblMetazoa" id="AFAF012066-RA">
    <property type="protein sequence ID" value="AFAF012066-PA"/>
    <property type="gene ID" value="AFAF012066"/>
</dbReference>
<evidence type="ECO:0000256" key="9">
    <source>
        <dbReference type="RuleBase" id="RU000682"/>
    </source>
</evidence>
<feature type="compositionally biased region" description="Basic and acidic residues" evidence="10">
    <location>
        <begin position="90"/>
        <end position="100"/>
    </location>
</feature>
<reference evidence="12" key="2">
    <citation type="submission" date="2020-05" db="UniProtKB">
        <authorList>
            <consortium name="EnsemblMetazoa"/>
        </authorList>
    </citation>
    <scope>IDENTIFICATION</scope>
    <source>
        <strain evidence="12">FAR1</strain>
    </source>
</reference>
<dbReference type="InterPro" id="IPR052631">
    <property type="entry name" value="Paired_homeobox_Bicoid"/>
</dbReference>
<evidence type="ECO:0000256" key="5">
    <source>
        <dbReference type="ARBA" id="ARBA00023242"/>
    </source>
</evidence>
<feature type="domain" description="Homeobox" evidence="11">
    <location>
        <begin position="407"/>
        <end position="467"/>
    </location>
</feature>
<keyword evidence="3 8" id="KW-0238">DNA-binding</keyword>
<feature type="region of interest" description="Disordered" evidence="10">
    <location>
        <begin position="319"/>
        <end position="411"/>
    </location>
</feature>
<dbReference type="Proteomes" id="UP000075886">
    <property type="component" value="Unassembled WGS sequence"/>
</dbReference>
<feature type="region of interest" description="Disordered" evidence="10">
    <location>
        <begin position="83"/>
        <end position="109"/>
    </location>
</feature>
<keyword evidence="13" id="KW-1185">Reference proteome</keyword>
<protein>
    <recommendedName>
        <fullName evidence="7">Homeobox protein unc-4</fullName>
    </recommendedName>
</protein>
<dbReference type="CDD" id="cd00086">
    <property type="entry name" value="homeodomain"/>
    <property type="match status" value="1"/>
</dbReference>
<organism evidence="12 13">
    <name type="scientific">Anopheles farauti</name>
    <dbReference type="NCBI Taxonomy" id="69004"/>
    <lineage>
        <taxon>Eukaryota</taxon>
        <taxon>Metazoa</taxon>
        <taxon>Ecdysozoa</taxon>
        <taxon>Arthropoda</taxon>
        <taxon>Hexapoda</taxon>
        <taxon>Insecta</taxon>
        <taxon>Pterygota</taxon>
        <taxon>Neoptera</taxon>
        <taxon>Endopterygota</taxon>
        <taxon>Diptera</taxon>
        <taxon>Nematocera</taxon>
        <taxon>Culicoidea</taxon>
        <taxon>Culicidae</taxon>
        <taxon>Anophelinae</taxon>
        <taxon>Anopheles</taxon>
    </lineage>
</organism>
<dbReference type="EMBL" id="AXCN02000791">
    <property type="status" value="NOT_ANNOTATED_CDS"/>
    <property type="molecule type" value="Genomic_DNA"/>
</dbReference>
<proteinExistence type="inferred from homology"/>
<name>A0A182QKI1_9DIPT</name>
<dbReference type="InterPro" id="IPR000047">
    <property type="entry name" value="HTH_motif"/>
</dbReference>
<dbReference type="SMART" id="SM00389">
    <property type="entry name" value="HOX"/>
    <property type="match status" value="1"/>
</dbReference>
<dbReference type="STRING" id="69004.A0A182QKI1"/>
<dbReference type="PRINTS" id="PR00031">
    <property type="entry name" value="HTHREPRESSR"/>
</dbReference>
<feature type="compositionally biased region" description="Polar residues" evidence="10">
    <location>
        <begin position="144"/>
        <end position="154"/>
    </location>
</feature>
<keyword evidence="2" id="KW-0217">Developmental protein</keyword>
<evidence type="ECO:0000256" key="2">
    <source>
        <dbReference type="ARBA" id="ARBA00022473"/>
    </source>
</evidence>
<feature type="region of interest" description="Disordered" evidence="10">
    <location>
        <begin position="193"/>
        <end position="247"/>
    </location>
</feature>
<accession>A0A182QKI1</accession>
<dbReference type="AlphaFoldDB" id="A0A182QKI1"/>
<evidence type="ECO:0000256" key="4">
    <source>
        <dbReference type="ARBA" id="ARBA00023155"/>
    </source>
</evidence>
<dbReference type="FunFam" id="1.10.10.60:FF:000057">
    <property type="entry name" value="Short stature homeobox 2"/>
    <property type="match status" value="1"/>
</dbReference>
<keyword evidence="5 8" id="KW-0539">Nucleus</keyword>
<comment type="similarity">
    <text evidence="6">Belongs to the paired homeobox family. Unc-4 subfamily.</text>
</comment>
<feature type="DNA-binding region" description="Homeobox" evidence="8">
    <location>
        <begin position="409"/>
        <end position="468"/>
    </location>
</feature>
<dbReference type="PANTHER" id="PTHR46255:SF3">
    <property type="entry name" value="HOMEOBOX DOMAIN-CONTAINING PROTEIN"/>
    <property type="match status" value="1"/>
</dbReference>
<evidence type="ECO:0000313" key="13">
    <source>
        <dbReference type="Proteomes" id="UP000075886"/>
    </source>
</evidence>
<dbReference type="VEuPathDB" id="VectorBase:AFAF012066"/>
<evidence type="ECO:0000256" key="8">
    <source>
        <dbReference type="PROSITE-ProRule" id="PRU00108"/>
    </source>
</evidence>
<dbReference type="PROSITE" id="PS50071">
    <property type="entry name" value="HOMEOBOX_2"/>
    <property type="match status" value="1"/>
</dbReference>
<dbReference type="GO" id="GO:0000981">
    <property type="term" value="F:DNA-binding transcription factor activity, RNA polymerase II-specific"/>
    <property type="evidence" value="ECO:0007669"/>
    <property type="project" value="InterPro"/>
</dbReference>
<evidence type="ECO:0000256" key="6">
    <source>
        <dbReference type="ARBA" id="ARBA00038351"/>
    </source>
</evidence>
<comment type="subcellular location">
    <subcellularLocation>
        <location evidence="1 8 9">Nucleus</location>
    </subcellularLocation>
</comment>
<evidence type="ECO:0000256" key="7">
    <source>
        <dbReference type="ARBA" id="ARBA00069290"/>
    </source>
</evidence>
<keyword evidence="4 8" id="KW-0371">Homeobox</keyword>
<evidence type="ECO:0000313" key="12">
    <source>
        <dbReference type="EnsemblMetazoa" id="AFAF012066-PA"/>
    </source>
</evidence>
<evidence type="ECO:0000256" key="10">
    <source>
        <dbReference type="SAM" id="MobiDB-lite"/>
    </source>
</evidence>